<evidence type="ECO:0000256" key="2">
    <source>
        <dbReference type="SAM" id="Phobius"/>
    </source>
</evidence>
<keyword evidence="4" id="KW-1185">Reference proteome</keyword>
<feature type="transmembrane region" description="Helical" evidence="2">
    <location>
        <begin position="7"/>
        <end position="24"/>
    </location>
</feature>
<evidence type="ECO:0000313" key="4">
    <source>
        <dbReference type="Proteomes" id="UP000176288"/>
    </source>
</evidence>
<proteinExistence type="predicted"/>
<dbReference type="RefSeq" id="WP_071164642.1">
    <property type="nucleotide sequence ID" value="NZ_CP017812.1"/>
</dbReference>
<accession>A0A1D9MLW7</accession>
<dbReference type="OrthoDB" id="3257239at2"/>
<organism evidence="3 4">
    <name type="scientific">Boudabousia tangfeifanii</name>
    <dbReference type="NCBI Taxonomy" id="1912795"/>
    <lineage>
        <taxon>Bacteria</taxon>
        <taxon>Bacillati</taxon>
        <taxon>Actinomycetota</taxon>
        <taxon>Actinomycetes</taxon>
        <taxon>Actinomycetales</taxon>
        <taxon>Actinomycetaceae</taxon>
        <taxon>Boudabousia</taxon>
    </lineage>
</organism>
<feature type="region of interest" description="Disordered" evidence="1">
    <location>
        <begin position="147"/>
        <end position="169"/>
    </location>
</feature>
<feature type="transmembrane region" description="Helical" evidence="2">
    <location>
        <begin position="117"/>
        <end position="136"/>
    </location>
</feature>
<gene>
    <name evidence="3" type="ORF">BK816_07630</name>
</gene>
<reference evidence="3 4" key="1">
    <citation type="submission" date="2016-10" db="EMBL/GenBank/DDBJ databases">
        <title>Actinomyces aegypiusis sp. nov., isolated from the Aegypius monachus in Qinghai Tibet Plateau China.</title>
        <authorList>
            <person name="Wang Y."/>
        </authorList>
    </citation>
    <scope>NUCLEOTIDE SEQUENCE [LARGE SCALE GENOMIC DNA]</scope>
    <source>
        <strain evidence="3 4">VUL4_3</strain>
    </source>
</reference>
<dbReference type="Pfam" id="PF11377">
    <property type="entry name" value="DUF3180"/>
    <property type="match status" value="1"/>
</dbReference>
<dbReference type="EMBL" id="CP017812">
    <property type="protein sequence ID" value="AOZ73179.1"/>
    <property type="molecule type" value="Genomic_DNA"/>
</dbReference>
<keyword evidence="2" id="KW-1133">Transmembrane helix</keyword>
<feature type="transmembrane region" description="Helical" evidence="2">
    <location>
        <begin position="85"/>
        <end position="105"/>
    </location>
</feature>
<sequence>MNRLNYTLMGLLGVLGLVGGWVVLDLTVRSGNTPFIASPLIGVVFAATAVFLYIQGRRVLKLKRRVYTDLTWEGAFKVAVMTHSAGYLSSLFTGALLSQLVMGIIRWEAWALRANAIGAIFGLVGAIALVIVSIIVERWCVIDDDSKPDKGEVSESMQIPRRATPRTKP</sequence>
<evidence type="ECO:0008006" key="5">
    <source>
        <dbReference type="Google" id="ProtNLM"/>
    </source>
</evidence>
<dbReference type="STRING" id="1912795.BK816_07630"/>
<dbReference type="AlphaFoldDB" id="A0A1D9MLW7"/>
<dbReference type="InterPro" id="IPR021517">
    <property type="entry name" value="DUF3180"/>
</dbReference>
<name>A0A1D9MLW7_9ACTO</name>
<dbReference type="Proteomes" id="UP000176288">
    <property type="component" value="Chromosome"/>
</dbReference>
<protein>
    <recommendedName>
        <fullName evidence="5">DUF3180 domain-containing protein</fullName>
    </recommendedName>
</protein>
<evidence type="ECO:0000256" key="1">
    <source>
        <dbReference type="SAM" id="MobiDB-lite"/>
    </source>
</evidence>
<dbReference type="KEGG" id="avu:BK816_07630"/>
<keyword evidence="2" id="KW-0812">Transmembrane</keyword>
<evidence type="ECO:0000313" key="3">
    <source>
        <dbReference type="EMBL" id="AOZ73179.1"/>
    </source>
</evidence>
<keyword evidence="2" id="KW-0472">Membrane</keyword>
<feature type="transmembrane region" description="Helical" evidence="2">
    <location>
        <begin position="36"/>
        <end position="54"/>
    </location>
</feature>